<proteinExistence type="inferred from homology"/>
<evidence type="ECO:0000256" key="3">
    <source>
        <dbReference type="ARBA" id="ARBA00022833"/>
    </source>
</evidence>
<evidence type="ECO:0000256" key="9">
    <source>
        <dbReference type="SAM" id="SignalP"/>
    </source>
</evidence>
<gene>
    <name evidence="11" type="primary">adcA</name>
    <name evidence="11" type="ORF">OWO77_05995</name>
</gene>
<dbReference type="InterPro" id="IPR012674">
    <property type="entry name" value="Calycin"/>
</dbReference>
<keyword evidence="5" id="KW-0406">Ion transport</keyword>
<dbReference type="RefSeq" id="WP_191836265.1">
    <property type="nucleotide sequence ID" value="NZ_CP120185.1"/>
</dbReference>
<dbReference type="InterPro" id="IPR006129">
    <property type="entry name" value="AdhesinB"/>
</dbReference>
<reference evidence="11" key="2">
    <citation type="journal article" date="2023" name="Vet. Microbiol.">
        <title>Emergence of livestock-associated Mammaliicoccus sciuri ST71 co-harbouring mecA and mecC genes in Brazil.</title>
        <authorList>
            <person name="de Moura G.S."/>
            <person name="de Carvalho E."/>
            <person name="Ramos Sanchez E.M."/>
            <person name="Sellera F.P."/>
            <person name="Marques M.F.S."/>
            <person name="Heinemann M.B."/>
            <person name="De Vliegher S."/>
            <person name="Souza F.N."/>
            <person name="Mota R.A."/>
        </authorList>
    </citation>
    <scope>NUCLEOTIDE SEQUENCE</scope>
    <source>
        <strain evidence="11">BR656</strain>
    </source>
</reference>
<evidence type="ECO:0000256" key="6">
    <source>
        <dbReference type="RuleBase" id="RU003512"/>
    </source>
</evidence>
<dbReference type="PRINTS" id="PR00690">
    <property type="entry name" value="ADHESNFAMILY"/>
</dbReference>
<feature type="region of interest" description="Disordered" evidence="8">
    <location>
        <begin position="120"/>
        <end position="176"/>
    </location>
</feature>
<keyword evidence="7" id="KW-0175">Coiled coil</keyword>
<evidence type="ECO:0000256" key="5">
    <source>
        <dbReference type="ARBA" id="ARBA00023065"/>
    </source>
</evidence>
<dbReference type="InterPro" id="IPR050492">
    <property type="entry name" value="Bact_metal-bind_prot9"/>
</dbReference>
<organism evidence="11 12">
    <name type="scientific">Mammaliicoccus sciuri</name>
    <name type="common">Staphylococcus sciuri</name>
    <dbReference type="NCBI Taxonomy" id="1296"/>
    <lineage>
        <taxon>Bacteria</taxon>
        <taxon>Bacillati</taxon>
        <taxon>Bacillota</taxon>
        <taxon>Bacilli</taxon>
        <taxon>Bacillales</taxon>
        <taxon>Staphylococcaceae</taxon>
        <taxon>Mammaliicoccus</taxon>
    </lineage>
</organism>
<dbReference type="PANTHER" id="PTHR42953:SF8">
    <property type="entry name" value="ZINT DOMAIN-CONTAINING PROTEIN"/>
    <property type="match status" value="1"/>
</dbReference>
<reference evidence="11" key="1">
    <citation type="submission" date="2022-09" db="EMBL/GenBank/DDBJ databases">
        <authorList>
            <person name="De Moura G.S."/>
            <person name="Carvalho E."/>
            <person name="Ramos Sanchez E.M."/>
            <person name="Sellera F.P."/>
            <person name="Marques M.F.S."/>
            <person name="Heinemann M.B."/>
            <person name="De Vliegher S."/>
            <person name="Souza F.N."/>
            <person name="Mota R.A."/>
        </authorList>
    </citation>
    <scope>NUCLEOTIDE SEQUENCE</scope>
    <source>
        <strain evidence="11">BR656</strain>
    </source>
</reference>
<dbReference type="PRINTS" id="PR00691">
    <property type="entry name" value="ADHESINB"/>
</dbReference>
<protein>
    <submittedName>
        <fullName evidence="11">Zinc ABC transporter substrate-binding lipoprotein AdcA</fullName>
    </submittedName>
</protein>
<dbReference type="Pfam" id="PF01297">
    <property type="entry name" value="ZnuA"/>
    <property type="match status" value="1"/>
</dbReference>
<keyword evidence="12" id="KW-1185">Reference proteome</keyword>
<dbReference type="SUPFAM" id="SSF53807">
    <property type="entry name" value="Helical backbone' metal receptor"/>
    <property type="match status" value="1"/>
</dbReference>
<evidence type="ECO:0000313" key="11">
    <source>
        <dbReference type="EMBL" id="MDL0116525.1"/>
    </source>
</evidence>
<dbReference type="NCBIfam" id="NF033605">
    <property type="entry name" value="Zn_bnd_ABC_AdcA"/>
    <property type="match status" value="1"/>
</dbReference>
<feature type="domain" description="ZinT" evidence="10">
    <location>
        <begin position="358"/>
        <end position="537"/>
    </location>
</feature>
<dbReference type="Gene3D" id="2.40.128.20">
    <property type="match status" value="1"/>
</dbReference>
<keyword evidence="3" id="KW-0862">Zinc</keyword>
<accession>A0ABT7HWI7</accession>
<sequence length="537" mass="62099">MKKWIGVLTVVFAICMVLAGCNQTDSKNNDSDKLKIKTTVYPLKSFIEQIGGKHVEVESIYPAGTDLHSYEPTQKDILNASKADLFVYTGDDLDPVAKKIASTIKKDDKKLSLQNSMDQSELLTDQHEHGHEHGEDHDDEDEHHEHGEDHEEHEHEHEHHHHEHEHHHHGGFDPHVWLDPKIDQEMIKGIKDELIKKDPDHKADYEKNYKKLNNELSDIDQSLKDATKGHEGHTVFISHESLGYLANRYGFVQKGVQSMNAEDPSQKELTEIVKEIKDTDAKYILYESNISSKITDTIRKETDAKPLTFNNMESLTKEQLKEKDLSYQSLMKENIKNIEKSLNDKITTKDDKKAASHDKAIEKGYFKDSQVKDRKLSDYEGDWQSVYPYLKDGTLDEVFEHKAEEDGKMSEKEYKAYYDKGYKTDVENIKIAGNKISFTKEGKTTTGEYEYDGYDILKYEKGNRGVRYTFKLKGESNDNLPKYVQFSDHNIYPKKAAHFHIFTGNDKDKVLKELDNWPTYYPAKLSKDEVKEEMLAH</sequence>
<dbReference type="EMBL" id="JAPNQM010000001">
    <property type="protein sequence ID" value="MDL0116525.1"/>
    <property type="molecule type" value="Genomic_DNA"/>
</dbReference>
<dbReference type="InterPro" id="IPR015304">
    <property type="entry name" value="ZinT_dom"/>
</dbReference>
<keyword evidence="2 9" id="KW-0732">Signal</keyword>
<evidence type="ECO:0000259" key="10">
    <source>
        <dbReference type="Pfam" id="PF09223"/>
    </source>
</evidence>
<dbReference type="PROSITE" id="PS51257">
    <property type="entry name" value="PROKAR_LIPOPROTEIN"/>
    <property type="match status" value="1"/>
</dbReference>
<dbReference type="Pfam" id="PF09223">
    <property type="entry name" value="ZinT"/>
    <property type="match status" value="1"/>
</dbReference>
<evidence type="ECO:0000313" key="12">
    <source>
        <dbReference type="Proteomes" id="UP001176210"/>
    </source>
</evidence>
<evidence type="ECO:0000256" key="7">
    <source>
        <dbReference type="SAM" id="Coils"/>
    </source>
</evidence>
<feature type="signal peptide" evidence="9">
    <location>
        <begin position="1"/>
        <end position="19"/>
    </location>
</feature>
<keyword evidence="1 6" id="KW-0813">Transport</keyword>
<feature type="coiled-coil region" evidence="7">
    <location>
        <begin position="202"/>
        <end position="229"/>
    </location>
</feature>
<comment type="caution">
    <text evidence="11">The sequence shown here is derived from an EMBL/GenBank/DDBJ whole genome shotgun (WGS) entry which is preliminary data.</text>
</comment>
<evidence type="ECO:0000256" key="2">
    <source>
        <dbReference type="ARBA" id="ARBA00022729"/>
    </source>
</evidence>
<dbReference type="PANTHER" id="PTHR42953">
    <property type="entry name" value="HIGH-AFFINITY ZINC UPTAKE SYSTEM PROTEIN ZNUA-RELATED"/>
    <property type="match status" value="1"/>
</dbReference>
<dbReference type="InterPro" id="IPR006127">
    <property type="entry name" value="ZnuA-like"/>
</dbReference>
<evidence type="ECO:0000256" key="1">
    <source>
        <dbReference type="ARBA" id="ARBA00022448"/>
    </source>
</evidence>
<dbReference type="Gene3D" id="3.40.50.1980">
    <property type="entry name" value="Nitrogenase molybdenum iron protein domain"/>
    <property type="match status" value="3"/>
</dbReference>
<feature type="compositionally biased region" description="Basic and acidic residues" evidence="8">
    <location>
        <begin position="143"/>
        <end position="157"/>
    </location>
</feature>
<feature type="compositionally biased region" description="Basic residues" evidence="8">
    <location>
        <begin position="158"/>
        <end position="169"/>
    </location>
</feature>
<evidence type="ECO:0000256" key="4">
    <source>
        <dbReference type="ARBA" id="ARBA00022906"/>
    </source>
</evidence>
<comment type="similarity">
    <text evidence="6">Belongs to the bacterial solute-binding protein 9 family.</text>
</comment>
<dbReference type="Proteomes" id="UP001176210">
    <property type="component" value="Unassembled WGS sequence"/>
</dbReference>
<dbReference type="SUPFAM" id="SSF50814">
    <property type="entry name" value="Lipocalins"/>
    <property type="match status" value="1"/>
</dbReference>
<dbReference type="InterPro" id="IPR006128">
    <property type="entry name" value="Lipoprotein_PsaA-like"/>
</dbReference>
<name>A0ABT7HWI7_MAMSC</name>
<feature type="chain" id="PRO_5045684267" evidence="9">
    <location>
        <begin position="20"/>
        <end position="537"/>
    </location>
</feature>
<keyword evidence="11" id="KW-0449">Lipoprotein</keyword>
<evidence type="ECO:0000256" key="8">
    <source>
        <dbReference type="SAM" id="MobiDB-lite"/>
    </source>
</evidence>
<feature type="compositionally biased region" description="Basic and acidic residues" evidence="8">
    <location>
        <begin position="124"/>
        <end position="136"/>
    </location>
</feature>
<keyword evidence="4" id="KW-0864">Zinc transport</keyword>